<evidence type="ECO:0000256" key="1">
    <source>
        <dbReference type="ARBA" id="ARBA00004141"/>
    </source>
</evidence>
<dbReference type="Pfam" id="PF07885">
    <property type="entry name" value="Ion_trans_2"/>
    <property type="match status" value="1"/>
</dbReference>
<evidence type="ECO:0000259" key="12">
    <source>
        <dbReference type="Pfam" id="PF07885"/>
    </source>
</evidence>
<dbReference type="GO" id="GO:0034220">
    <property type="term" value="P:monoatomic ion transmembrane transport"/>
    <property type="evidence" value="ECO:0007669"/>
    <property type="project" value="UniProtKB-KW"/>
</dbReference>
<keyword evidence="2" id="KW-0813">Transport</keyword>
<evidence type="ECO:0000256" key="4">
    <source>
        <dbReference type="ARBA" id="ARBA00022692"/>
    </source>
</evidence>
<dbReference type="SUPFAM" id="SSF81296">
    <property type="entry name" value="E set domains"/>
    <property type="match status" value="1"/>
</dbReference>
<evidence type="ECO:0000256" key="10">
    <source>
        <dbReference type="ARBA" id="ARBA00023303"/>
    </source>
</evidence>
<sequence>MAKKAKDPGFGYKSHKNIRGMINRDGSSNVIHVNKRFNIDDLYTYFINLSWYRFFFFVFLGYVLLNILFGFIYTLIGIEEITPSKGNFFDDFLNGFFFSAQTLTTVGYGGIAPQGISANIIAAFEALIGLLCFSFITGLLYGRFSKPKAAIRFSSNLILRDFKEGQAIMFRLMNNRKTVMIEPEITVTLSVNEKDETGNYNRNYYRLNLERDKIMYLPTVWTIVHEIDDKSPLSKYSALEIQDLDAKIYILLKYHEESFGQTVYQASSYDFSEMQANVKFSPSSTFNKDGFTVLDHTTLSNVEKMS</sequence>
<keyword evidence="7 11" id="KW-1133">Transmembrane helix</keyword>
<evidence type="ECO:0000256" key="2">
    <source>
        <dbReference type="ARBA" id="ARBA00022448"/>
    </source>
</evidence>
<keyword evidence="4 11" id="KW-0812">Transmembrane</keyword>
<feature type="domain" description="Inward rectifier potassium channel C-terminal" evidence="13">
    <location>
        <begin position="151"/>
        <end position="304"/>
    </location>
</feature>
<dbReference type="EMBL" id="CAXJRC010000005">
    <property type="protein sequence ID" value="CAL2105365.1"/>
    <property type="molecule type" value="Genomic_DNA"/>
</dbReference>
<organism evidence="14 15">
    <name type="scientific">Tenacibaculum vairaonense</name>
    <dbReference type="NCBI Taxonomy" id="3137860"/>
    <lineage>
        <taxon>Bacteria</taxon>
        <taxon>Pseudomonadati</taxon>
        <taxon>Bacteroidota</taxon>
        <taxon>Flavobacteriia</taxon>
        <taxon>Flavobacteriales</taxon>
        <taxon>Flavobacteriaceae</taxon>
        <taxon>Tenacibaculum</taxon>
    </lineage>
</organism>
<proteinExistence type="predicted"/>
<keyword evidence="15" id="KW-1185">Reference proteome</keyword>
<feature type="transmembrane region" description="Helical" evidence="11">
    <location>
        <begin position="88"/>
        <end position="108"/>
    </location>
</feature>
<dbReference type="Gene3D" id="2.60.40.1400">
    <property type="entry name" value="G protein-activated inward rectifier potassium channel 1"/>
    <property type="match status" value="1"/>
</dbReference>
<evidence type="ECO:0000256" key="3">
    <source>
        <dbReference type="ARBA" id="ARBA00022538"/>
    </source>
</evidence>
<feature type="domain" description="Potassium channel" evidence="12">
    <location>
        <begin position="64"/>
        <end position="140"/>
    </location>
</feature>
<evidence type="ECO:0000313" key="15">
    <source>
        <dbReference type="Proteomes" id="UP001497602"/>
    </source>
</evidence>
<feature type="transmembrane region" description="Helical" evidence="11">
    <location>
        <begin position="51"/>
        <end position="76"/>
    </location>
</feature>
<dbReference type="Pfam" id="PF17655">
    <property type="entry name" value="IRK_C"/>
    <property type="match status" value="1"/>
</dbReference>
<dbReference type="RefSeq" id="WP_348702572.1">
    <property type="nucleotide sequence ID" value="NZ_CAXIYA010000004.1"/>
</dbReference>
<dbReference type="Gene3D" id="1.10.287.70">
    <property type="match status" value="1"/>
</dbReference>
<gene>
    <name evidence="14" type="ORF">T190115A13A_140132</name>
</gene>
<dbReference type="InterPro" id="IPR014756">
    <property type="entry name" value="Ig_E-set"/>
</dbReference>
<evidence type="ECO:0000256" key="9">
    <source>
        <dbReference type="ARBA" id="ARBA00023136"/>
    </source>
</evidence>
<keyword evidence="9 11" id="KW-0472">Membrane</keyword>
<keyword evidence="10 14" id="KW-0407">Ion channel</keyword>
<dbReference type="Proteomes" id="UP001497602">
    <property type="component" value="Unassembled WGS sequence"/>
</dbReference>
<keyword evidence="8" id="KW-0406">Ion transport</keyword>
<protein>
    <submittedName>
        <fullName evidence="14">Inward rectifier potassium channel</fullName>
    </submittedName>
</protein>
<feature type="transmembrane region" description="Helical" evidence="11">
    <location>
        <begin position="120"/>
        <end position="142"/>
    </location>
</feature>
<dbReference type="SUPFAM" id="SSF81324">
    <property type="entry name" value="Voltage-gated potassium channels"/>
    <property type="match status" value="1"/>
</dbReference>
<keyword evidence="6" id="KW-0630">Potassium</keyword>
<keyword evidence="3" id="KW-0633">Potassium transport</keyword>
<dbReference type="InterPro" id="IPR013518">
    <property type="entry name" value="K_chnl_inward-rec_Kir_cyto"/>
</dbReference>
<comment type="subcellular location">
    <subcellularLocation>
        <location evidence="1">Membrane</location>
        <topology evidence="1">Multi-pass membrane protein</topology>
    </subcellularLocation>
</comment>
<evidence type="ECO:0000256" key="7">
    <source>
        <dbReference type="ARBA" id="ARBA00022989"/>
    </source>
</evidence>
<comment type="caution">
    <text evidence="14">The sequence shown here is derived from an EMBL/GenBank/DDBJ whole genome shotgun (WGS) entry which is preliminary data.</text>
</comment>
<dbReference type="InterPro" id="IPR041647">
    <property type="entry name" value="IRK_C"/>
</dbReference>
<dbReference type="PRINTS" id="PR01320">
    <property type="entry name" value="KIRCHANNEL"/>
</dbReference>
<keyword evidence="5" id="KW-0851">Voltage-gated channel</keyword>
<accession>A0ABM9PIC4</accession>
<evidence type="ECO:0000313" key="14">
    <source>
        <dbReference type="EMBL" id="CAL2105365.1"/>
    </source>
</evidence>
<evidence type="ECO:0000256" key="11">
    <source>
        <dbReference type="SAM" id="Phobius"/>
    </source>
</evidence>
<evidence type="ECO:0000256" key="8">
    <source>
        <dbReference type="ARBA" id="ARBA00023065"/>
    </source>
</evidence>
<name>A0ABM9PIC4_9FLAO</name>
<evidence type="ECO:0000256" key="6">
    <source>
        <dbReference type="ARBA" id="ARBA00022958"/>
    </source>
</evidence>
<evidence type="ECO:0000259" key="13">
    <source>
        <dbReference type="Pfam" id="PF17655"/>
    </source>
</evidence>
<dbReference type="InterPro" id="IPR016449">
    <property type="entry name" value="K_chnl_inward-rec_Kir"/>
</dbReference>
<evidence type="ECO:0000256" key="5">
    <source>
        <dbReference type="ARBA" id="ARBA00022882"/>
    </source>
</evidence>
<dbReference type="InterPro" id="IPR013099">
    <property type="entry name" value="K_chnl_dom"/>
</dbReference>
<dbReference type="PANTHER" id="PTHR11767">
    <property type="entry name" value="INWARD RECTIFIER POTASSIUM CHANNEL"/>
    <property type="match status" value="1"/>
</dbReference>
<reference evidence="14 15" key="1">
    <citation type="submission" date="2024-05" db="EMBL/GenBank/DDBJ databases">
        <authorList>
            <person name="Duchaud E."/>
        </authorList>
    </citation>
    <scope>NUCLEOTIDE SEQUENCE [LARGE SCALE GENOMIC DNA]</scope>
    <source>
        <strain evidence="14">Ena-SAMPLE-TAB-13-05-2024-13:56:06:370-140305</strain>
    </source>
</reference>